<dbReference type="Gene3D" id="1.10.287.410">
    <property type="match status" value="1"/>
</dbReference>
<proteinExistence type="inferred from homology"/>
<dbReference type="AlphaFoldDB" id="A0AAJ0FQL9"/>
<gene>
    <name evidence="7" type="primary">CPY1_3</name>
    <name evidence="7" type="ORF">QQS21_009071</name>
</gene>
<keyword evidence="8" id="KW-1185">Reference proteome</keyword>
<organism evidence="7 8">
    <name type="scientific">Conoideocrella luteorostrata</name>
    <dbReference type="NCBI Taxonomy" id="1105319"/>
    <lineage>
        <taxon>Eukaryota</taxon>
        <taxon>Fungi</taxon>
        <taxon>Dikarya</taxon>
        <taxon>Ascomycota</taxon>
        <taxon>Pezizomycotina</taxon>
        <taxon>Sordariomycetes</taxon>
        <taxon>Hypocreomycetidae</taxon>
        <taxon>Hypocreales</taxon>
        <taxon>Clavicipitaceae</taxon>
        <taxon>Conoideocrella</taxon>
    </lineage>
</organism>
<evidence type="ECO:0000313" key="8">
    <source>
        <dbReference type="Proteomes" id="UP001251528"/>
    </source>
</evidence>
<dbReference type="EC" id="3.4.16.5" evidence="2"/>
<dbReference type="GO" id="GO:0000324">
    <property type="term" value="C:fungal-type vacuole"/>
    <property type="evidence" value="ECO:0007669"/>
    <property type="project" value="TreeGrafter"/>
</dbReference>
<dbReference type="Pfam" id="PF00450">
    <property type="entry name" value="Peptidase_S10"/>
    <property type="match status" value="1"/>
</dbReference>
<dbReference type="GO" id="GO:0006508">
    <property type="term" value="P:proteolysis"/>
    <property type="evidence" value="ECO:0007669"/>
    <property type="project" value="UniProtKB-KW"/>
</dbReference>
<keyword evidence="3 7" id="KW-0121">Carboxypeptidase</keyword>
<evidence type="ECO:0000256" key="4">
    <source>
        <dbReference type="ARBA" id="ARBA00022670"/>
    </source>
</evidence>
<dbReference type="InterPro" id="IPR001563">
    <property type="entry name" value="Peptidase_S10"/>
</dbReference>
<dbReference type="InterPro" id="IPR029058">
    <property type="entry name" value="AB_hydrolase_fold"/>
</dbReference>
<evidence type="ECO:0000256" key="3">
    <source>
        <dbReference type="ARBA" id="ARBA00022645"/>
    </source>
</evidence>
<protein>
    <recommendedName>
        <fullName evidence="2">carboxypeptidase C</fullName>
        <ecNumber evidence="2">3.4.16.5</ecNumber>
    </recommendedName>
</protein>
<accession>A0AAJ0FQL9</accession>
<comment type="similarity">
    <text evidence="1">Belongs to the peptidase S10 family.</text>
</comment>
<evidence type="ECO:0000256" key="5">
    <source>
        <dbReference type="ARBA" id="ARBA00022801"/>
    </source>
</evidence>
<evidence type="ECO:0000313" key="7">
    <source>
        <dbReference type="EMBL" id="KAK2593231.1"/>
    </source>
</evidence>
<keyword evidence="6" id="KW-0325">Glycoprotein</keyword>
<dbReference type="Gene3D" id="3.40.50.1820">
    <property type="entry name" value="alpha/beta hydrolase"/>
    <property type="match status" value="1"/>
</dbReference>
<dbReference type="SUPFAM" id="SSF53474">
    <property type="entry name" value="alpha/beta-Hydrolases"/>
    <property type="match status" value="1"/>
</dbReference>
<reference evidence="7" key="1">
    <citation type="submission" date="2023-06" db="EMBL/GenBank/DDBJ databases">
        <title>Conoideocrella luteorostrata (Hypocreales: Clavicipitaceae), a potential biocontrol fungus for elongate hemlock scale in United States Christmas tree production areas.</title>
        <authorList>
            <person name="Barrett H."/>
            <person name="Lovett B."/>
            <person name="Macias A.M."/>
            <person name="Stajich J.E."/>
            <person name="Kasson M.T."/>
        </authorList>
    </citation>
    <scope>NUCLEOTIDE SEQUENCE</scope>
    <source>
        <strain evidence="7">ARSEF 14590</strain>
    </source>
</reference>
<evidence type="ECO:0000256" key="2">
    <source>
        <dbReference type="ARBA" id="ARBA00012446"/>
    </source>
</evidence>
<keyword evidence="5 7" id="KW-0378">Hydrolase</keyword>
<evidence type="ECO:0000256" key="1">
    <source>
        <dbReference type="ARBA" id="ARBA00009431"/>
    </source>
</evidence>
<comment type="caution">
    <text evidence="7">The sequence shown here is derived from an EMBL/GenBank/DDBJ whole genome shotgun (WGS) entry which is preliminary data.</text>
</comment>
<dbReference type="GO" id="GO:0004185">
    <property type="term" value="F:serine-type carboxypeptidase activity"/>
    <property type="evidence" value="ECO:0007669"/>
    <property type="project" value="UniProtKB-EC"/>
</dbReference>
<sequence length="234" mass="25431">MAGFLESRRDAAKDPTIIWFEEGPNSRAPLLFIDQPVNSGFSKENQRVKGTDAAAKDIYPVLTTFFDNFPEYAKQDVYITGSSRSGHYVPATANEILSHNTRNINLKGAVIGNEFTDSLALCPSYQDMACGKGGVAAVLAKKQCQDMQSAVPSCEKKTQACYTSNDSGICSKASDESEAAFFNPVGEKGLNFYNLREPCVGNSTNFCSNTVEPITKWLNQAKVTDTLGIPKGRV</sequence>
<name>A0AAJ0FQL9_9HYPO</name>
<evidence type="ECO:0000256" key="6">
    <source>
        <dbReference type="ARBA" id="ARBA00023180"/>
    </source>
</evidence>
<dbReference type="EMBL" id="JASWJB010000222">
    <property type="protein sequence ID" value="KAK2593231.1"/>
    <property type="molecule type" value="Genomic_DNA"/>
</dbReference>
<dbReference type="PRINTS" id="PR00724">
    <property type="entry name" value="CRBOXYPTASEC"/>
</dbReference>
<dbReference type="PANTHER" id="PTHR11802:SF113">
    <property type="entry name" value="SERINE CARBOXYPEPTIDASE CTSA-4.1"/>
    <property type="match status" value="1"/>
</dbReference>
<keyword evidence="4" id="KW-0645">Protease</keyword>
<dbReference type="PANTHER" id="PTHR11802">
    <property type="entry name" value="SERINE PROTEASE FAMILY S10 SERINE CARBOXYPEPTIDASE"/>
    <property type="match status" value="1"/>
</dbReference>
<dbReference type="Proteomes" id="UP001251528">
    <property type="component" value="Unassembled WGS sequence"/>
</dbReference>